<dbReference type="InterPro" id="IPR027640">
    <property type="entry name" value="Kinesin-like_fam"/>
</dbReference>
<evidence type="ECO:0000256" key="6">
    <source>
        <dbReference type="ARBA" id="ARBA00023212"/>
    </source>
</evidence>
<comment type="subcellular location">
    <subcellularLocation>
        <location evidence="1">Cytoplasm</location>
        <location evidence="1">Cytoskeleton</location>
    </subcellularLocation>
</comment>
<feature type="domain" description="Kinesin motor" evidence="7">
    <location>
        <begin position="36"/>
        <end position="199"/>
    </location>
</feature>
<dbReference type="InterPro" id="IPR001752">
    <property type="entry name" value="Kinesin_motor_dom"/>
</dbReference>
<keyword evidence="8" id="KW-1185">Reference proteome</keyword>
<name>A0A915ECR5_9BILA</name>
<evidence type="ECO:0000259" key="7">
    <source>
        <dbReference type="Pfam" id="PF00225"/>
    </source>
</evidence>
<evidence type="ECO:0000256" key="1">
    <source>
        <dbReference type="ARBA" id="ARBA00004245"/>
    </source>
</evidence>
<evidence type="ECO:0000256" key="3">
    <source>
        <dbReference type="ARBA" id="ARBA00022741"/>
    </source>
</evidence>
<dbReference type="Proteomes" id="UP000887574">
    <property type="component" value="Unplaced"/>
</dbReference>
<organism evidence="8 9">
    <name type="scientific">Ditylenchus dipsaci</name>
    <dbReference type="NCBI Taxonomy" id="166011"/>
    <lineage>
        <taxon>Eukaryota</taxon>
        <taxon>Metazoa</taxon>
        <taxon>Ecdysozoa</taxon>
        <taxon>Nematoda</taxon>
        <taxon>Chromadorea</taxon>
        <taxon>Rhabditida</taxon>
        <taxon>Tylenchina</taxon>
        <taxon>Tylenchomorpha</taxon>
        <taxon>Sphaerularioidea</taxon>
        <taxon>Anguinidae</taxon>
        <taxon>Anguininae</taxon>
        <taxon>Ditylenchus</taxon>
    </lineage>
</organism>
<protein>
    <submittedName>
        <fullName evidence="9">Kinesin motor domain-containing protein</fullName>
    </submittedName>
</protein>
<dbReference type="Gene3D" id="3.40.850.10">
    <property type="entry name" value="Kinesin motor domain"/>
    <property type="match status" value="1"/>
</dbReference>
<dbReference type="GO" id="GO:0005875">
    <property type="term" value="C:microtubule associated complex"/>
    <property type="evidence" value="ECO:0007669"/>
    <property type="project" value="TreeGrafter"/>
</dbReference>
<dbReference type="SUPFAM" id="SSF52540">
    <property type="entry name" value="P-loop containing nucleoside triphosphate hydrolases"/>
    <property type="match status" value="1"/>
</dbReference>
<proteinExistence type="predicted"/>
<keyword evidence="3" id="KW-0547">Nucleotide-binding</keyword>
<keyword evidence="6" id="KW-0206">Cytoskeleton</keyword>
<dbReference type="PANTHER" id="PTHR47969:SF15">
    <property type="entry name" value="CHROMOSOME-ASSOCIATED KINESIN KIF4A-RELATED"/>
    <property type="match status" value="1"/>
</dbReference>
<dbReference type="InterPro" id="IPR036961">
    <property type="entry name" value="Kinesin_motor_dom_sf"/>
</dbReference>
<keyword evidence="2" id="KW-0963">Cytoplasm</keyword>
<dbReference type="WBParaSite" id="jg5292">
    <property type="protein sequence ID" value="jg5292"/>
    <property type="gene ID" value="jg5292"/>
</dbReference>
<dbReference type="GO" id="GO:0005524">
    <property type="term" value="F:ATP binding"/>
    <property type="evidence" value="ECO:0007669"/>
    <property type="project" value="UniProtKB-KW"/>
</dbReference>
<accession>A0A915ECR5</accession>
<dbReference type="PANTHER" id="PTHR47969">
    <property type="entry name" value="CHROMOSOME-ASSOCIATED KINESIN KIF4A-RELATED"/>
    <property type="match status" value="1"/>
</dbReference>
<dbReference type="GO" id="GO:0051231">
    <property type="term" value="P:spindle elongation"/>
    <property type="evidence" value="ECO:0007669"/>
    <property type="project" value="TreeGrafter"/>
</dbReference>
<keyword evidence="4" id="KW-0067">ATP-binding</keyword>
<evidence type="ECO:0000256" key="5">
    <source>
        <dbReference type="ARBA" id="ARBA00023054"/>
    </source>
</evidence>
<evidence type="ECO:0000313" key="8">
    <source>
        <dbReference type="Proteomes" id="UP000887574"/>
    </source>
</evidence>
<dbReference type="GO" id="GO:0007052">
    <property type="term" value="P:mitotic spindle organization"/>
    <property type="evidence" value="ECO:0007669"/>
    <property type="project" value="TreeGrafter"/>
</dbReference>
<evidence type="ECO:0000313" key="9">
    <source>
        <dbReference type="WBParaSite" id="jg5292"/>
    </source>
</evidence>
<dbReference type="GO" id="GO:0008017">
    <property type="term" value="F:microtubule binding"/>
    <property type="evidence" value="ECO:0007669"/>
    <property type="project" value="InterPro"/>
</dbReference>
<dbReference type="Pfam" id="PF00225">
    <property type="entry name" value="Kinesin"/>
    <property type="match status" value="1"/>
</dbReference>
<dbReference type="GO" id="GO:0003777">
    <property type="term" value="F:microtubule motor activity"/>
    <property type="evidence" value="ECO:0007669"/>
    <property type="project" value="InterPro"/>
</dbReference>
<keyword evidence="5" id="KW-0175">Coiled coil</keyword>
<dbReference type="AlphaFoldDB" id="A0A915ECR5"/>
<dbReference type="GO" id="GO:0007018">
    <property type="term" value="P:microtubule-based movement"/>
    <property type="evidence" value="ECO:0007669"/>
    <property type="project" value="InterPro"/>
</dbReference>
<evidence type="ECO:0000256" key="2">
    <source>
        <dbReference type="ARBA" id="ARBA00022490"/>
    </source>
</evidence>
<evidence type="ECO:0000256" key="4">
    <source>
        <dbReference type="ARBA" id="ARBA00022840"/>
    </source>
</evidence>
<dbReference type="InterPro" id="IPR027417">
    <property type="entry name" value="P-loop_NTPase"/>
</dbReference>
<reference evidence="9" key="1">
    <citation type="submission" date="2022-11" db="UniProtKB">
        <authorList>
            <consortium name="WormBaseParasite"/>
        </authorList>
    </citation>
    <scope>IDENTIFICATION</scope>
</reference>
<sequence>MGIDRQAVERHSLWAHHSNLHYPALFSHRQQDRYHPRAARHIFSGIEQRKIWKPRKGDWSSQSLKFLCSSSSSITKKSSIFLTEERHANIGIREDPIKGEIYLKGVASMPINSAEDFAGSAFKNGAMNRTTASTTMNQSSSRLTTEENMAWMESCASHRTGGADCQISTLLILLAQKDSRGLEATGDRQKEGISINCGLVG</sequence>